<dbReference type="Gene3D" id="2.60.300.12">
    <property type="entry name" value="HesB-like domain"/>
    <property type="match status" value="1"/>
</dbReference>
<dbReference type="KEGG" id="jeh:EJN90_00790"/>
<evidence type="ECO:0000313" key="2">
    <source>
        <dbReference type="EMBL" id="AZP03319.1"/>
    </source>
</evidence>
<dbReference type="OrthoDB" id="2361502at2"/>
<evidence type="ECO:0000259" key="1">
    <source>
        <dbReference type="Pfam" id="PF01521"/>
    </source>
</evidence>
<dbReference type="SUPFAM" id="SSF89360">
    <property type="entry name" value="HesB-like domain"/>
    <property type="match status" value="1"/>
</dbReference>
<sequence length="114" mass="13081">MALMKFTFTNQAMEELKKRQANHSLSLFYYTDAADCGCPSSGIFALRVNDEDEKEYDSILETNLGNVKAQKWALVYLDENNVLDYKESQGTFILKSERGYLNMNVPLENKSKVH</sequence>
<dbReference type="InterPro" id="IPR000361">
    <property type="entry name" value="ATAP_core_dom"/>
</dbReference>
<dbReference type="InterPro" id="IPR035903">
    <property type="entry name" value="HesB-like_dom_sf"/>
</dbReference>
<keyword evidence="3" id="KW-1185">Reference proteome</keyword>
<gene>
    <name evidence="2" type="ORF">EJN90_00790</name>
</gene>
<proteinExistence type="predicted"/>
<dbReference type="AlphaFoldDB" id="A0A3Q9BIS4"/>
<evidence type="ECO:0000313" key="3">
    <source>
        <dbReference type="Proteomes" id="UP000273326"/>
    </source>
</evidence>
<dbReference type="EMBL" id="CP034465">
    <property type="protein sequence ID" value="AZP03319.1"/>
    <property type="molecule type" value="Genomic_DNA"/>
</dbReference>
<dbReference type="Proteomes" id="UP000273326">
    <property type="component" value="Chromosome"/>
</dbReference>
<dbReference type="Pfam" id="PF01521">
    <property type="entry name" value="Fe-S_biosyn"/>
    <property type="match status" value="1"/>
</dbReference>
<feature type="domain" description="Core" evidence="1">
    <location>
        <begin position="4"/>
        <end position="108"/>
    </location>
</feature>
<reference evidence="3" key="1">
    <citation type="submission" date="2018-12" db="EMBL/GenBank/DDBJ databases">
        <title>Complete genome sequencing of Jeotgalibaca sp. H21T32.</title>
        <authorList>
            <person name="Bae J.-W."/>
            <person name="Lee S.-Y."/>
        </authorList>
    </citation>
    <scope>NUCLEOTIDE SEQUENCE [LARGE SCALE GENOMIC DNA]</scope>
    <source>
        <strain evidence="3">H21T32</strain>
    </source>
</reference>
<name>A0A3Q9BIS4_9LACT</name>
<organism evidence="2 3">
    <name type="scientific">Jeotgalibaca ciconiae</name>
    <dbReference type="NCBI Taxonomy" id="2496265"/>
    <lineage>
        <taxon>Bacteria</taxon>
        <taxon>Bacillati</taxon>
        <taxon>Bacillota</taxon>
        <taxon>Bacilli</taxon>
        <taxon>Lactobacillales</taxon>
        <taxon>Carnobacteriaceae</taxon>
        <taxon>Jeotgalibaca</taxon>
    </lineage>
</organism>
<accession>A0A3Q9BIS4</accession>
<protein>
    <submittedName>
        <fullName evidence="2">Iron-sulfur cluster biosynthesis family protein</fullName>
    </submittedName>
</protein>